<keyword evidence="3" id="KW-1185">Reference proteome</keyword>
<protein>
    <recommendedName>
        <fullName evidence="4">SH3 domain-containing protein</fullName>
    </recommendedName>
</protein>
<dbReference type="HOGENOM" id="CLU_032093_0_0_1"/>
<sequence length="574" mass="63077">MVSIEENSADVPTASTPNGKRRFSIGNFLPKVPSYLLQKPPKDAAIAEDPADEIKELPAFPERRSHEADQPSQSPAAAAAAALRRRGMSIEQNMSTLVRRMTIRQSSVSSESGGSPSSRSSITGGSSGSFSPRSDPSLKARRGACVATKYGTGVVIDIRLDDGFYIVQLVPKSIAYLREDAIIREIKSVVGERVKTRWGLATVENYYVEDDMYSIALDWRWDDEHVWRMKATTKKFEKINTRGSIMQNTKNMLFEGYSTIRGSTTTGYANVVARLNTVPTIPKRRASQPLGKVVTPFGICTVIEVRSDKFFVVKTPGGATGYLHADSVKMVQRRTHYVPGDRVRTPYGLGEVQCFRDEDEVYEVKLDFSIGTTSLAPTLFITDVHAETQLSYAPSGSQSSNSNNNNRLSSIFTMTRNSVFSARATVKASASEGLNTLSTVKTKVSTMAAIKLTKNKFQRGERVLTKMGSGFVVEVRPLEKIYEVYLRRLKFTGYFHESALSPFPYERVTHFVVDGRTIPAPELPKNASDVKRRQVINAAIQSAREGKFLEAPGAPATENAAASDVNVPAPTAAL</sequence>
<dbReference type="OMA" id="SMMNAGE"/>
<feature type="compositionally biased region" description="Low complexity" evidence="1">
    <location>
        <begin position="106"/>
        <end position="137"/>
    </location>
</feature>
<dbReference type="eggNOG" id="ENOG502QVBE">
    <property type="taxonomic scope" value="Eukaryota"/>
</dbReference>
<reference evidence="3" key="1">
    <citation type="journal article" date="2010" name="Genome Biol.">
        <title>Genome sequence of the necrotrophic plant pathogen Pythium ultimum reveals original pathogenicity mechanisms and effector repertoire.</title>
        <authorList>
            <person name="Levesque C.A."/>
            <person name="Brouwer H."/>
            <person name="Cano L."/>
            <person name="Hamilton J.P."/>
            <person name="Holt C."/>
            <person name="Huitema E."/>
            <person name="Raffaele S."/>
            <person name="Robideau G.P."/>
            <person name="Thines M."/>
            <person name="Win J."/>
            <person name="Zerillo M.M."/>
            <person name="Beakes G.W."/>
            <person name="Boore J.L."/>
            <person name="Busam D."/>
            <person name="Dumas B."/>
            <person name="Ferriera S."/>
            <person name="Fuerstenberg S.I."/>
            <person name="Gachon C.M."/>
            <person name="Gaulin E."/>
            <person name="Govers F."/>
            <person name="Grenville-Briggs L."/>
            <person name="Horner N."/>
            <person name="Hostetler J."/>
            <person name="Jiang R.H."/>
            <person name="Johnson J."/>
            <person name="Krajaejun T."/>
            <person name="Lin H."/>
            <person name="Meijer H.J."/>
            <person name="Moore B."/>
            <person name="Morris P."/>
            <person name="Phuntmart V."/>
            <person name="Puiu D."/>
            <person name="Shetty J."/>
            <person name="Stajich J.E."/>
            <person name="Tripathy S."/>
            <person name="Wawra S."/>
            <person name="van West P."/>
            <person name="Whitty B.R."/>
            <person name="Coutinho P.M."/>
            <person name="Henrissat B."/>
            <person name="Martin F."/>
            <person name="Thomas P.D."/>
            <person name="Tyler B.M."/>
            <person name="De Vries R.P."/>
            <person name="Kamoun S."/>
            <person name="Yandell M."/>
            <person name="Tisserat N."/>
            <person name="Buell C.R."/>
        </authorList>
    </citation>
    <scope>NUCLEOTIDE SEQUENCE</scope>
    <source>
        <strain evidence="3">DAOM:BR144</strain>
    </source>
</reference>
<dbReference type="Proteomes" id="UP000019132">
    <property type="component" value="Unassembled WGS sequence"/>
</dbReference>
<dbReference type="EMBL" id="GL376596">
    <property type="status" value="NOT_ANNOTATED_CDS"/>
    <property type="molecule type" value="Genomic_DNA"/>
</dbReference>
<evidence type="ECO:0000256" key="1">
    <source>
        <dbReference type="SAM" id="MobiDB-lite"/>
    </source>
</evidence>
<proteinExistence type="predicted"/>
<dbReference type="VEuPathDB" id="FungiDB:PYU1_G010423"/>
<reference evidence="2" key="3">
    <citation type="submission" date="2015-02" db="UniProtKB">
        <authorList>
            <consortium name="EnsemblProtists"/>
        </authorList>
    </citation>
    <scope>IDENTIFICATION</scope>
    <source>
        <strain evidence="2">DAOM BR144</strain>
    </source>
</reference>
<evidence type="ECO:0008006" key="4">
    <source>
        <dbReference type="Google" id="ProtNLM"/>
    </source>
</evidence>
<accession>K3WZP6</accession>
<dbReference type="EnsemblProtists" id="PYU1_T010445">
    <property type="protein sequence ID" value="PYU1_T010445"/>
    <property type="gene ID" value="PYU1_G010423"/>
</dbReference>
<name>K3WZP6_GLOUD</name>
<evidence type="ECO:0000313" key="2">
    <source>
        <dbReference type="EnsemblProtists" id="PYU1_T010445"/>
    </source>
</evidence>
<reference evidence="3" key="2">
    <citation type="submission" date="2010-04" db="EMBL/GenBank/DDBJ databases">
        <authorList>
            <person name="Buell R."/>
            <person name="Hamilton J."/>
            <person name="Hostetler J."/>
        </authorList>
    </citation>
    <scope>NUCLEOTIDE SEQUENCE [LARGE SCALE GENOMIC DNA]</scope>
    <source>
        <strain evidence="3">DAOM:BR144</strain>
    </source>
</reference>
<dbReference type="InParanoid" id="K3WZP6"/>
<evidence type="ECO:0000313" key="3">
    <source>
        <dbReference type="Proteomes" id="UP000019132"/>
    </source>
</evidence>
<organism evidence="2 3">
    <name type="scientific">Globisporangium ultimum (strain ATCC 200006 / CBS 805.95 / DAOM BR144)</name>
    <name type="common">Pythium ultimum</name>
    <dbReference type="NCBI Taxonomy" id="431595"/>
    <lineage>
        <taxon>Eukaryota</taxon>
        <taxon>Sar</taxon>
        <taxon>Stramenopiles</taxon>
        <taxon>Oomycota</taxon>
        <taxon>Peronosporomycetes</taxon>
        <taxon>Pythiales</taxon>
        <taxon>Pythiaceae</taxon>
        <taxon>Globisporangium</taxon>
    </lineage>
</organism>
<dbReference type="AlphaFoldDB" id="K3WZP6"/>
<feature type="region of interest" description="Disordered" evidence="1">
    <location>
        <begin position="103"/>
        <end position="138"/>
    </location>
</feature>
<feature type="region of interest" description="Disordered" evidence="1">
    <location>
        <begin position="1"/>
        <end position="25"/>
    </location>
</feature>